<dbReference type="Pfam" id="PF03466">
    <property type="entry name" value="LysR_substrate"/>
    <property type="match status" value="1"/>
</dbReference>
<evidence type="ECO:0000256" key="4">
    <source>
        <dbReference type="ARBA" id="ARBA00023163"/>
    </source>
</evidence>
<dbReference type="OrthoDB" id="9812435at2"/>
<evidence type="ECO:0000256" key="3">
    <source>
        <dbReference type="ARBA" id="ARBA00023125"/>
    </source>
</evidence>
<evidence type="ECO:0000313" key="7">
    <source>
        <dbReference type="Proteomes" id="UP000251075"/>
    </source>
</evidence>
<dbReference type="GO" id="GO:0043565">
    <property type="term" value="F:sequence-specific DNA binding"/>
    <property type="evidence" value="ECO:0007669"/>
    <property type="project" value="TreeGrafter"/>
</dbReference>
<proteinExistence type="inferred from homology"/>
<evidence type="ECO:0000256" key="2">
    <source>
        <dbReference type="ARBA" id="ARBA00023015"/>
    </source>
</evidence>
<dbReference type="PANTHER" id="PTHR30537">
    <property type="entry name" value="HTH-TYPE TRANSCRIPTIONAL REGULATOR"/>
    <property type="match status" value="1"/>
</dbReference>
<gene>
    <name evidence="6" type="ORF">CU669_02205</name>
</gene>
<dbReference type="InterPro" id="IPR000847">
    <property type="entry name" value="LysR_HTH_N"/>
</dbReference>
<accession>A0A364P3N5</accession>
<dbReference type="SUPFAM" id="SSF53850">
    <property type="entry name" value="Periplasmic binding protein-like II"/>
    <property type="match status" value="1"/>
</dbReference>
<dbReference type="InterPro" id="IPR005119">
    <property type="entry name" value="LysR_subst-bd"/>
</dbReference>
<dbReference type="GO" id="GO:0006351">
    <property type="term" value="P:DNA-templated transcription"/>
    <property type="evidence" value="ECO:0007669"/>
    <property type="project" value="TreeGrafter"/>
</dbReference>
<dbReference type="PROSITE" id="PS50931">
    <property type="entry name" value="HTH_LYSR"/>
    <property type="match status" value="1"/>
</dbReference>
<keyword evidence="2" id="KW-0805">Transcription regulation</keyword>
<reference evidence="6 7" key="1">
    <citation type="submission" date="2017-11" db="EMBL/GenBank/DDBJ databases">
        <title>Draft genome sequence of magnetotactic bacterium Magnetospirillum kuznetsovii LBB-42.</title>
        <authorList>
            <person name="Grouzdev D.S."/>
            <person name="Rysina M.S."/>
            <person name="Baslerov R.V."/>
            <person name="Koziaeva V."/>
        </authorList>
    </citation>
    <scope>NUCLEOTIDE SEQUENCE [LARGE SCALE GENOMIC DNA]</scope>
    <source>
        <strain evidence="6 7">LBB-42</strain>
    </source>
</reference>
<keyword evidence="3" id="KW-0238">DNA-binding</keyword>
<keyword evidence="7" id="KW-1185">Reference proteome</keyword>
<dbReference type="InterPro" id="IPR036388">
    <property type="entry name" value="WH-like_DNA-bd_sf"/>
</dbReference>
<dbReference type="Pfam" id="PF00126">
    <property type="entry name" value="HTH_1"/>
    <property type="match status" value="1"/>
</dbReference>
<comment type="similarity">
    <text evidence="1">Belongs to the LysR transcriptional regulatory family.</text>
</comment>
<dbReference type="GO" id="GO:0003700">
    <property type="term" value="F:DNA-binding transcription factor activity"/>
    <property type="evidence" value="ECO:0007669"/>
    <property type="project" value="InterPro"/>
</dbReference>
<protein>
    <submittedName>
        <fullName evidence="6">LysR family transcriptional regulator</fullName>
    </submittedName>
</protein>
<dbReference type="Gene3D" id="1.10.10.10">
    <property type="entry name" value="Winged helix-like DNA-binding domain superfamily/Winged helix DNA-binding domain"/>
    <property type="match status" value="1"/>
</dbReference>
<dbReference type="Gene3D" id="3.40.190.290">
    <property type="match status" value="1"/>
</dbReference>
<evidence type="ECO:0000313" key="6">
    <source>
        <dbReference type="EMBL" id="RAU23906.1"/>
    </source>
</evidence>
<dbReference type="InterPro" id="IPR036390">
    <property type="entry name" value="WH_DNA-bd_sf"/>
</dbReference>
<evidence type="ECO:0000259" key="5">
    <source>
        <dbReference type="PROSITE" id="PS50931"/>
    </source>
</evidence>
<sequence>MSILVAVVDGGSFSAAARQLGVPLATVSRKVGELEAHLGARLLHRSTRKLALTEAGQSYLAACRRILEQVGEAERAAAGEYATPKGDLVITAPIVFGRLHVLPVVVAFLRLHPDIDARLVLSDRWVHLLDDHVDVAIRIGDLPDSSLIAMGLGTVRQMVCASPAYLAERGVPATPSELGGHDCISFQALAVGKSWTFGAGRSEIAVPVHFRLTVNTAEAAIDAARAGVGLTRVLSYQAAKSVREGELQVVLANFEPPPWPVNLIHGAQGPLPLKLRAFLDFARPRLCQRLSEGAGNLSLSRGE</sequence>
<dbReference type="AlphaFoldDB" id="A0A364P3N5"/>
<dbReference type="InterPro" id="IPR058163">
    <property type="entry name" value="LysR-type_TF_proteobact-type"/>
</dbReference>
<keyword evidence="4" id="KW-0804">Transcription</keyword>
<name>A0A364P3N5_9PROT</name>
<organism evidence="6 7">
    <name type="scientific">Paramagnetospirillum kuznetsovii</name>
    <dbReference type="NCBI Taxonomy" id="2053833"/>
    <lineage>
        <taxon>Bacteria</taxon>
        <taxon>Pseudomonadati</taxon>
        <taxon>Pseudomonadota</taxon>
        <taxon>Alphaproteobacteria</taxon>
        <taxon>Rhodospirillales</taxon>
        <taxon>Magnetospirillaceae</taxon>
        <taxon>Paramagnetospirillum</taxon>
    </lineage>
</organism>
<evidence type="ECO:0000256" key="1">
    <source>
        <dbReference type="ARBA" id="ARBA00009437"/>
    </source>
</evidence>
<dbReference type="CDD" id="cd08471">
    <property type="entry name" value="PBP2_CrgA_like_2"/>
    <property type="match status" value="1"/>
</dbReference>
<feature type="domain" description="HTH lysR-type" evidence="5">
    <location>
        <begin position="1"/>
        <end position="53"/>
    </location>
</feature>
<dbReference type="PANTHER" id="PTHR30537:SF5">
    <property type="entry name" value="HTH-TYPE TRANSCRIPTIONAL ACTIVATOR TTDR-RELATED"/>
    <property type="match status" value="1"/>
</dbReference>
<dbReference type="Proteomes" id="UP000251075">
    <property type="component" value="Unassembled WGS sequence"/>
</dbReference>
<dbReference type="EMBL" id="PGTO01000001">
    <property type="protein sequence ID" value="RAU23906.1"/>
    <property type="molecule type" value="Genomic_DNA"/>
</dbReference>
<dbReference type="FunFam" id="1.10.10.10:FF:000001">
    <property type="entry name" value="LysR family transcriptional regulator"/>
    <property type="match status" value="1"/>
</dbReference>
<comment type="caution">
    <text evidence="6">The sequence shown here is derived from an EMBL/GenBank/DDBJ whole genome shotgun (WGS) entry which is preliminary data.</text>
</comment>
<dbReference type="SUPFAM" id="SSF46785">
    <property type="entry name" value="Winged helix' DNA-binding domain"/>
    <property type="match status" value="1"/>
</dbReference>